<dbReference type="Proteomes" id="UP000321548">
    <property type="component" value="Unassembled WGS sequence"/>
</dbReference>
<dbReference type="PANTHER" id="PTHR20883:SF46">
    <property type="entry name" value="PHYTANOYL-COA HYDROXYLASE"/>
    <property type="match status" value="1"/>
</dbReference>
<protein>
    <submittedName>
        <fullName evidence="2">Phytanoyl-CoA dioxygenase family protein</fullName>
    </submittedName>
</protein>
<dbReference type="GO" id="GO:0016706">
    <property type="term" value="F:2-oxoglutarate-dependent dioxygenase activity"/>
    <property type="evidence" value="ECO:0007669"/>
    <property type="project" value="UniProtKB-ARBA"/>
</dbReference>
<dbReference type="InterPro" id="IPR008775">
    <property type="entry name" value="Phytyl_CoA_dOase-like"/>
</dbReference>
<keyword evidence="2" id="KW-0560">Oxidoreductase</keyword>
<dbReference type="OrthoDB" id="9791262at2"/>
<evidence type="ECO:0000256" key="1">
    <source>
        <dbReference type="SAM" id="MobiDB-lite"/>
    </source>
</evidence>
<feature type="region of interest" description="Disordered" evidence="1">
    <location>
        <begin position="1"/>
        <end position="21"/>
    </location>
</feature>
<comment type="caution">
    <text evidence="2">The sequence shown here is derived from an EMBL/GenBank/DDBJ whole genome shotgun (WGS) entry which is preliminary data.</text>
</comment>
<proteinExistence type="predicted"/>
<accession>A0A5C8NUE9</accession>
<dbReference type="AlphaFoldDB" id="A0A5C8NUE9"/>
<dbReference type="Pfam" id="PF05721">
    <property type="entry name" value="PhyH"/>
    <property type="match status" value="1"/>
</dbReference>
<dbReference type="Gene3D" id="2.60.120.620">
    <property type="entry name" value="q2cbj1_9rhob like domain"/>
    <property type="match status" value="1"/>
</dbReference>
<dbReference type="PANTHER" id="PTHR20883">
    <property type="entry name" value="PHYTANOYL-COA DIOXYGENASE DOMAIN CONTAINING 1"/>
    <property type="match status" value="1"/>
</dbReference>
<organism evidence="2 3">
    <name type="scientific">Zeimonas arvi</name>
    <dbReference type="NCBI Taxonomy" id="2498847"/>
    <lineage>
        <taxon>Bacteria</taxon>
        <taxon>Pseudomonadati</taxon>
        <taxon>Pseudomonadota</taxon>
        <taxon>Betaproteobacteria</taxon>
        <taxon>Burkholderiales</taxon>
        <taxon>Burkholderiaceae</taxon>
        <taxon>Zeimonas</taxon>
    </lineage>
</organism>
<keyword evidence="3" id="KW-1185">Reference proteome</keyword>
<evidence type="ECO:0000313" key="2">
    <source>
        <dbReference type="EMBL" id="TXL64720.1"/>
    </source>
</evidence>
<reference evidence="2 3" key="1">
    <citation type="submission" date="2019-06" db="EMBL/GenBank/DDBJ databases">
        <title>Quisquiliibacterium sp. nov., isolated from a maize field.</title>
        <authorList>
            <person name="Lin S.-Y."/>
            <person name="Tsai C.-F."/>
            <person name="Young C.-C."/>
        </authorList>
    </citation>
    <scope>NUCLEOTIDE SEQUENCE [LARGE SCALE GENOMIC DNA]</scope>
    <source>
        <strain evidence="2 3">CC-CFT501</strain>
    </source>
</reference>
<dbReference type="SUPFAM" id="SSF51197">
    <property type="entry name" value="Clavaminate synthase-like"/>
    <property type="match status" value="1"/>
</dbReference>
<evidence type="ECO:0000313" key="3">
    <source>
        <dbReference type="Proteomes" id="UP000321548"/>
    </source>
</evidence>
<name>A0A5C8NUE9_9BURK</name>
<dbReference type="EMBL" id="VDUY01000005">
    <property type="protein sequence ID" value="TXL64720.1"/>
    <property type="molecule type" value="Genomic_DNA"/>
</dbReference>
<keyword evidence="2" id="KW-0223">Dioxygenase</keyword>
<dbReference type="GO" id="GO:0005506">
    <property type="term" value="F:iron ion binding"/>
    <property type="evidence" value="ECO:0007669"/>
    <property type="project" value="UniProtKB-ARBA"/>
</dbReference>
<sequence>MSCSRLRGKPPMPEVLAAQRPPHRPVVDRALLAEYRERGFVTVPQVLEASLVEALRGATSRLWEAGRSLAAKTSHYDLSAGHRADSPRIRRVSSPTELDPVFEQAAFDSVLGDIAADLIGGPVKFYHSKINFKLPGGGEEIGWHQDWPVFPHTNANLVALSVPLTPSRKANGCLRTIPGSHRGGARSHWADGRYVLNCNQSMSAGELATAEDSEVDPGDVVAHHGLVVHGSAPNPSPDIRTTWIIQYAAADAFAYTAPVIDSRHRNRMVRGEPATHARVEAGLIELPPDFSGGYSSIYSLQTERRR</sequence>
<gene>
    <name evidence="2" type="ORF">FHP08_13330</name>
</gene>